<dbReference type="AlphaFoldDB" id="A0A9P0Q2V2"/>
<dbReference type="FunFam" id="3.40.50.300:FF:000145">
    <property type="entry name" value="probable ATP-dependent RNA helicase DHX40"/>
    <property type="match status" value="1"/>
</dbReference>
<dbReference type="GO" id="GO:0003724">
    <property type="term" value="F:RNA helicase activity"/>
    <property type="evidence" value="ECO:0007669"/>
    <property type="project" value="UniProtKB-EC"/>
</dbReference>
<dbReference type="InterPro" id="IPR011545">
    <property type="entry name" value="DEAD/DEAH_box_helicase_dom"/>
</dbReference>
<keyword evidence="2" id="KW-0547">Nucleotide-binding</keyword>
<dbReference type="InterPro" id="IPR007502">
    <property type="entry name" value="Helicase-assoc_dom"/>
</dbReference>
<dbReference type="SMART" id="SM00487">
    <property type="entry name" value="DEXDc"/>
    <property type="match status" value="1"/>
</dbReference>
<feature type="domain" description="Helicase C-terminal" evidence="8">
    <location>
        <begin position="275"/>
        <end position="459"/>
    </location>
</feature>
<evidence type="ECO:0000256" key="3">
    <source>
        <dbReference type="ARBA" id="ARBA00022801"/>
    </source>
</evidence>
<comment type="catalytic activity">
    <reaction evidence="6">
        <text>ATP + H2O = ADP + phosphate + H(+)</text>
        <dbReference type="Rhea" id="RHEA:13065"/>
        <dbReference type="ChEBI" id="CHEBI:15377"/>
        <dbReference type="ChEBI" id="CHEBI:15378"/>
        <dbReference type="ChEBI" id="CHEBI:30616"/>
        <dbReference type="ChEBI" id="CHEBI:43474"/>
        <dbReference type="ChEBI" id="CHEBI:456216"/>
        <dbReference type="EC" id="3.6.4.13"/>
    </reaction>
</comment>
<protein>
    <recommendedName>
        <fullName evidence="1">RNA helicase</fullName>
        <ecNumber evidence="1">3.6.4.13</ecNumber>
    </recommendedName>
</protein>
<gene>
    <name evidence="9" type="ORF">ACAOBT_LOCUS30012</name>
</gene>
<dbReference type="Gene3D" id="1.20.120.1080">
    <property type="match status" value="1"/>
</dbReference>
<evidence type="ECO:0000259" key="8">
    <source>
        <dbReference type="PROSITE" id="PS51194"/>
    </source>
</evidence>
<dbReference type="PANTHER" id="PTHR18934:SF118">
    <property type="entry name" value="ATP-DEPENDENT RNA HELICASE DHX33"/>
    <property type="match status" value="1"/>
</dbReference>
<reference evidence="9" key="1">
    <citation type="submission" date="2022-03" db="EMBL/GenBank/DDBJ databases">
        <authorList>
            <person name="Sayadi A."/>
        </authorList>
    </citation>
    <scope>NUCLEOTIDE SEQUENCE</scope>
</reference>
<dbReference type="EMBL" id="CAKOFQ010007783">
    <property type="protein sequence ID" value="CAH2008092.1"/>
    <property type="molecule type" value="Genomic_DNA"/>
</dbReference>
<evidence type="ECO:0000313" key="9">
    <source>
        <dbReference type="EMBL" id="CAH2008092.1"/>
    </source>
</evidence>
<dbReference type="InterPro" id="IPR001650">
    <property type="entry name" value="Helicase_C-like"/>
</dbReference>
<evidence type="ECO:0000256" key="6">
    <source>
        <dbReference type="ARBA" id="ARBA00047984"/>
    </source>
</evidence>
<dbReference type="PROSITE" id="PS51192">
    <property type="entry name" value="HELICASE_ATP_BIND_1"/>
    <property type="match status" value="1"/>
</dbReference>
<dbReference type="GO" id="GO:0005524">
    <property type="term" value="F:ATP binding"/>
    <property type="evidence" value="ECO:0007669"/>
    <property type="project" value="UniProtKB-KW"/>
</dbReference>
<keyword evidence="5" id="KW-0067">ATP-binding</keyword>
<evidence type="ECO:0000313" key="10">
    <source>
        <dbReference type="Proteomes" id="UP001152888"/>
    </source>
</evidence>
<evidence type="ECO:0000256" key="2">
    <source>
        <dbReference type="ARBA" id="ARBA00022741"/>
    </source>
</evidence>
<dbReference type="CDD" id="cd17978">
    <property type="entry name" value="DEXHc_DHX33"/>
    <property type="match status" value="1"/>
</dbReference>
<dbReference type="GO" id="GO:0005730">
    <property type="term" value="C:nucleolus"/>
    <property type="evidence" value="ECO:0007669"/>
    <property type="project" value="TreeGrafter"/>
</dbReference>
<dbReference type="PROSITE" id="PS51194">
    <property type="entry name" value="HELICASE_CTER"/>
    <property type="match status" value="1"/>
</dbReference>
<dbReference type="CDD" id="cd18791">
    <property type="entry name" value="SF2_C_RHA"/>
    <property type="match status" value="1"/>
</dbReference>
<dbReference type="SMART" id="SM00847">
    <property type="entry name" value="HA2"/>
    <property type="match status" value="1"/>
</dbReference>
<dbReference type="Pfam" id="PF21010">
    <property type="entry name" value="HA2_C"/>
    <property type="match status" value="1"/>
</dbReference>
<evidence type="ECO:0000259" key="7">
    <source>
        <dbReference type="PROSITE" id="PS51192"/>
    </source>
</evidence>
<name>A0A9P0Q2V2_ACAOB</name>
<dbReference type="InterPro" id="IPR027417">
    <property type="entry name" value="P-loop_NTPase"/>
</dbReference>
<feature type="domain" description="Helicase ATP-binding" evidence="7">
    <location>
        <begin position="84"/>
        <end position="254"/>
    </location>
</feature>
<keyword evidence="4" id="KW-0347">Helicase</keyword>
<comment type="caution">
    <text evidence="9">The sequence shown here is derived from an EMBL/GenBank/DDBJ whole genome shotgun (WGS) entry which is preliminary data.</text>
</comment>
<dbReference type="GO" id="GO:0016787">
    <property type="term" value="F:hydrolase activity"/>
    <property type="evidence" value="ECO:0007669"/>
    <property type="project" value="UniProtKB-KW"/>
</dbReference>
<evidence type="ECO:0000256" key="5">
    <source>
        <dbReference type="ARBA" id="ARBA00022840"/>
    </source>
</evidence>
<dbReference type="PANTHER" id="PTHR18934">
    <property type="entry name" value="ATP-DEPENDENT RNA HELICASE"/>
    <property type="match status" value="1"/>
</dbReference>
<dbReference type="Pfam" id="PF07717">
    <property type="entry name" value="OB_NTP_bind"/>
    <property type="match status" value="1"/>
</dbReference>
<dbReference type="Proteomes" id="UP001152888">
    <property type="component" value="Unassembled WGS sequence"/>
</dbReference>
<dbReference type="Pfam" id="PF00271">
    <property type="entry name" value="Helicase_C"/>
    <property type="match status" value="1"/>
</dbReference>
<keyword evidence="10" id="KW-1185">Reference proteome</keyword>
<organism evidence="9 10">
    <name type="scientific">Acanthoscelides obtectus</name>
    <name type="common">Bean weevil</name>
    <name type="synonym">Bruchus obtectus</name>
    <dbReference type="NCBI Taxonomy" id="200917"/>
    <lineage>
        <taxon>Eukaryota</taxon>
        <taxon>Metazoa</taxon>
        <taxon>Ecdysozoa</taxon>
        <taxon>Arthropoda</taxon>
        <taxon>Hexapoda</taxon>
        <taxon>Insecta</taxon>
        <taxon>Pterygota</taxon>
        <taxon>Neoptera</taxon>
        <taxon>Endopterygota</taxon>
        <taxon>Coleoptera</taxon>
        <taxon>Polyphaga</taxon>
        <taxon>Cucujiformia</taxon>
        <taxon>Chrysomeloidea</taxon>
        <taxon>Chrysomelidae</taxon>
        <taxon>Bruchinae</taxon>
        <taxon>Bruchini</taxon>
        <taxon>Acanthoscelides</taxon>
    </lineage>
</organism>
<dbReference type="Gene3D" id="3.40.50.300">
    <property type="entry name" value="P-loop containing nucleotide triphosphate hydrolases"/>
    <property type="match status" value="2"/>
</dbReference>
<proteinExistence type="predicted"/>
<dbReference type="GO" id="GO:0003725">
    <property type="term" value="F:double-stranded RNA binding"/>
    <property type="evidence" value="ECO:0007669"/>
    <property type="project" value="TreeGrafter"/>
</dbReference>
<dbReference type="OrthoDB" id="10253254at2759"/>
<dbReference type="FunFam" id="3.40.50.300:FF:000750">
    <property type="entry name" value="Putative ATP-dependent RNA helicase DHX33"/>
    <property type="match status" value="1"/>
</dbReference>
<dbReference type="InterPro" id="IPR014001">
    <property type="entry name" value="Helicase_ATP-bd"/>
</dbReference>
<dbReference type="SMART" id="SM00490">
    <property type="entry name" value="HELICc"/>
    <property type="match status" value="1"/>
</dbReference>
<accession>A0A9P0Q2V2</accession>
<dbReference type="EC" id="3.6.4.13" evidence="1"/>
<dbReference type="GO" id="GO:0045943">
    <property type="term" value="P:positive regulation of transcription by RNA polymerase I"/>
    <property type="evidence" value="ECO:0007669"/>
    <property type="project" value="TreeGrafter"/>
</dbReference>
<keyword evidence="3" id="KW-0378">Hydrolase</keyword>
<dbReference type="Pfam" id="PF00270">
    <property type="entry name" value="DEAD"/>
    <property type="match status" value="1"/>
</dbReference>
<sequence>MDTKYNIGNNNAQMNGMNNKNKFQIRDKPTPILFGNKNGLPPSPKRMKLNGKENKATIPNNKPKLSIQEQRKKLPIFDKRNKLIELVQKHKTLIILGETGSGKTTQIPQFIYSAQIHENGKIGVTQPRRVAAISIATRVAAEIGQGTQVGELVGYSVRFQDETSKKTKIKFMTDGMLLREAIFDRQLMEYNVIILDEAHERTIHTDVLFGIVKKAQKLRENRDLPPLKIIIMSATMDVDHFSQYFNNCQAVYIEGRTYPVSLHYTVKPHDDYEAACVATFFKIHKDAPPDHDVLIFLTGQEEIETCANRIRTLSKQPDVIGPPLKIYTLYAAQSHSQQMSIFQPSPANTRKVIISTNIAETSVTISGIKYVIDSGMDILQMCNFRCRTFHPTTGLETLKVQRISQEQAWQRTGRAGRDSEGHCYRLYTRSQFELMRKATIPEIQRANLCTVSLQLLSLGFHSMHFNFMDKPPKESITAASEHLVLLGAVENIASVVLTPIGKKMNKFPIDPHFSKIILSASEFGCLEEALIVVALMSAESILITPQSKREQAQQVRQKFHSAYGDLVTLLNIVREFNSVAQNNRKAWCHEHFINMKNILHVKEIKDQLEEICCKCGLSINSCGGQLDQLRKCLITGLFTNVAELYRDKQYITLDKRNTVQIHPSSVLHGQLPHLVIFTEVVQTNKCYIRGLTTIESKWIQDIVPEYVKSKNIKIS</sequence>
<dbReference type="SUPFAM" id="SSF52540">
    <property type="entry name" value="P-loop containing nucleoside triphosphate hydrolases"/>
    <property type="match status" value="1"/>
</dbReference>
<evidence type="ECO:0000256" key="1">
    <source>
        <dbReference type="ARBA" id="ARBA00012552"/>
    </source>
</evidence>
<dbReference type="InterPro" id="IPR011709">
    <property type="entry name" value="DEAD-box_helicase_OB_fold"/>
</dbReference>
<evidence type="ECO:0000256" key="4">
    <source>
        <dbReference type="ARBA" id="ARBA00022806"/>
    </source>
</evidence>